<dbReference type="InterPro" id="IPR043128">
    <property type="entry name" value="Rev_trsase/Diguanyl_cyclase"/>
</dbReference>
<dbReference type="Pfam" id="PF00672">
    <property type="entry name" value="HAMP"/>
    <property type="match status" value="1"/>
</dbReference>
<dbReference type="Gene3D" id="3.30.450.20">
    <property type="entry name" value="PAS domain"/>
    <property type="match status" value="2"/>
</dbReference>
<evidence type="ECO:0000256" key="4">
    <source>
        <dbReference type="ARBA" id="ARBA00022989"/>
    </source>
</evidence>
<keyword evidence="4 6" id="KW-1133">Transmembrane helix</keyword>
<dbReference type="CDD" id="cd18774">
    <property type="entry name" value="PDC2_HK_sensor"/>
    <property type="match status" value="1"/>
</dbReference>
<dbReference type="InterPro" id="IPR003660">
    <property type="entry name" value="HAMP_dom"/>
</dbReference>
<dbReference type="InterPro" id="IPR000160">
    <property type="entry name" value="GGDEF_dom"/>
</dbReference>
<dbReference type="Proteomes" id="UP000778523">
    <property type="component" value="Unassembled WGS sequence"/>
</dbReference>
<dbReference type="InterPro" id="IPR052163">
    <property type="entry name" value="DGC-Regulatory_Protein"/>
</dbReference>
<name>A0ABX2IFF9_9RHOO</name>
<dbReference type="SMART" id="SM00267">
    <property type="entry name" value="GGDEF"/>
    <property type="match status" value="1"/>
</dbReference>
<evidence type="ECO:0000313" key="10">
    <source>
        <dbReference type="Proteomes" id="UP000778523"/>
    </source>
</evidence>
<dbReference type="InterPro" id="IPR029787">
    <property type="entry name" value="Nucleotide_cyclase"/>
</dbReference>
<dbReference type="PROSITE" id="PS50885">
    <property type="entry name" value="HAMP"/>
    <property type="match status" value="1"/>
</dbReference>
<dbReference type="SUPFAM" id="SSF158472">
    <property type="entry name" value="HAMP domain-like"/>
    <property type="match status" value="1"/>
</dbReference>
<sequence>MKLTARLSLRQWLTLPYLALVLGVAILIGALSYRTGSQAVDTVAQHLLQETVARIGQAVDRHVFGSAAVLEAAFPNGMAAPPRLDKDLPALRTRFWIATSLHIDPNNYVYYGNQQGQFFGLWRFNQEDAELRVKLQAERPREISRFTGINGQPGSPVVEQKMFEPRQRPWYKAGEGSPSHTWTSIYIDFRNSELVATRARRVLDNNGQLQGVVATDLSLKRLNDFVRKLTISRNAVAFIIEPDGKLIASSRSPNVARQPDGSNARISAAESHDALQRAAYAQVQALIAAGTVSVGAVTQRFTGPEGGAVELAFDRVRDEAGLDWIIAVAVPRSDFMQGVTANVKRSALIGLLGALVAVVLGLSIVGWIGGDLKRLTEAAQAAGEGHLEAPLDIHRNDEIGVLANTFREMQHALRTDGMTGLANRDEMLRAISRRIEFEHRTGNPLPFAVLFVDLNNFKQINDHFGHDAGDRVLVEFATRLRNSLHATDRVARYAGDEFVILVQSTVLRQELERLRTHIEELMRAPLESIDLASLPGGTAGGAAVGLACYPEHGQSADELIAHCDHDMYQRKRASRLGRS</sequence>
<dbReference type="PANTHER" id="PTHR46663">
    <property type="entry name" value="DIGUANYLATE CYCLASE DGCT-RELATED"/>
    <property type="match status" value="1"/>
</dbReference>
<feature type="transmembrane region" description="Helical" evidence="6">
    <location>
        <begin position="12"/>
        <end position="33"/>
    </location>
</feature>
<organism evidence="9 10">
    <name type="scientific">Uliginosibacterium aquaticum</name>
    <dbReference type="NCBI Taxonomy" id="2731212"/>
    <lineage>
        <taxon>Bacteria</taxon>
        <taxon>Pseudomonadati</taxon>
        <taxon>Pseudomonadota</taxon>
        <taxon>Betaproteobacteria</taxon>
        <taxon>Rhodocyclales</taxon>
        <taxon>Zoogloeaceae</taxon>
        <taxon>Uliginosibacterium</taxon>
    </lineage>
</organism>
<dbReference type="Pfam" id="PF02743">
    <property type="entry name" value="dCache_1"/>
    <property type="match status" value="1"/>
</dbReference>
<keyword evidence="2" id="KW-1003">Cell membrane</keyword>
<dbReference type="NCBIfam" id="TIGR00254">
    <property type="entry name" value="GGDEF"/>
    <property type="match status" value="1"/>
</dbReference>
<dbReference type="Gene3D" id="6.10.340.10">
    <property type="match status" value="1"/>
</dbReference>
<dbReference type="InterPro" id="IPR033479">
    <property type="entry name" value="dCache_1"/>
</dbReference>
<keyword evidence="10" id="KW-1185">Reference proteome</keyword>
<feature type="domain" description="GGDEF" evidence="8">
    <location>
        <begin position="445"/>
        <end position="579"/>
    </location>
</feature>
<dbReference type="CDD" id="cd06225">
    <property type="entry name" value="HAMP"/>
    <property type="match status" value="1"/>
</dbReference>
<feature type="transmembrane region" description="Helical" evidence="6">
    <location>
        <begin position="347"/>
        <end position="368"/>
    </location>
</feature>
<dbReference type="RefSeq" id="WP_101942397.1">
    <property type="nucleotide sequence ID" value="NZ_JABCSC020000002.1"/>
</dbReference>
<dbReference type="PANTHER" id="PTHR46663:SF2">
    <property type="entry name" value="GGDEF DOMAIN-CONTAINING PROTEIN"/>
    <property type="match status" value="1"/>
</dbReference>
<evidence type="ECO:0000256" key="3">
    <source>
        <dbReference type="ARBA" id="ARBA00022692"/>
    </source>
</evidence>
<dbReference type="InterPro" id="IPR029151">
    <property type="entry name" value="Sensor-like_sf"/>
</dbReference>
<gene>
    <name evidence="9" type="ORF">HJ583_010455</name>
</gene>
<evidence type="ECO:0000313" key="9">
    <source>
        <dbReference type="EMBL" id="NSL55445.1"/>
    </source>
</evidence>
<keyword evidence="3 6" id="KW-0812">Transmembrane</keyword>
<evidence type="ECO:0000259" key="8">
    <source>
        <dbReference type="PROSITE" id="PS50887"/>
    </source>
</evidence>
<protein>
    <submittedName>
        <fullName evidence="9">Diguanylate cyclase</fullName>
    </submittedName>
</protein>
<proteinExistence type="predicted"/>
<evidence type="ECO:0000256" key="5">
    <source>
        <dbReference type="ARBA" id="ARBA00023136"/>
    </source>
</evidence>
<evidence type="ECO:0000259" key="7">
    <source>
        <dbReference type="PROSITE" id="PS50885"/>
    </source>
</evidence>
<dbReference type="SUPFAM" id="SSF55073">
    <property type="entry name" value="Nucleotide cyclase"/>
    <property type="match status" value="1"/>
</dbReference>
<reference evidence="9 10" key="1">
    <citation type="submission" date="2020-06" db="EMBL/GenBank/DDBJ databases">
        <title>Draft genome of Uliginosibacterium sp. IMCC34675.</title>
        <authorList>
            <person name="Song J."/>
        </authorList>
    </citation>
    <scope>NUCLEOTIDE SEQUENCE [LARGE SCALE GENOMIC DNA]</scope>
    <source>
        <strain evidence="9 10">IMCC34675</strain>
    </source>
</reference>
<dbReference type="EMBL" id="JABCSC020000002">
    <property type="protein sequence ID" value="NSL55445.1"/>
    <property type="molecule type" value="Genomic_DNA"/>
</dbReference>
<evidence type="ECO:0000256" key="2">
    <source>
        <dbReference type="ARBA" id="ARBA00022475"/>
    </source>
</evidence>
<dbReference type="Gene3D" id="3.30.70.270">
    <property type="match status" value="1"/>
</dbReference>
<keyword evidence="5 6" id="KW-0472">Membrane</keyword>
<dbReference type="PROSITE" id="PS50887">
    <property type="entry name" value="GGDEF"/>
    <property type="match status" value="1"/>
</dbReference>
<dbReference type="Pfam" id="PF00990">
    <property type="entry name" value="GGDEF"/>
    <property type="match status" value="1"/>
</dbReference>
<comment type="subcellular location">
    <subcellularLocation>
        <location evidence="1">Cell membrane</location>
        <topology evidence="1">Multi-pass membrane protein</topology>
    </subcellularLocation>
</comment>
<dbReference type="SUPFAM" id="SSF103190">
    <property type="entry name" value="Sensory domain-like"/>
    <property type="match status" value="1"/>
</dbReference>
<evidence type="ECO:0000256" key="6">
    <source>
        <dbReference type="SAM" id="Phobius"/>
    </source>
</evidence>
<dbReference type="CDD" id="cd01949">
    <property type="entry name" value="GGDEF"/>
    <property type="match status" value="1"/>
</dbReference>
<accession>A0ABX2IFF9</accession>
<evidence type="ECO:0000256" key="1">
    <source>
        <dbReference type="ARBA" id="ARBA00004651"/>
    </source>
</evidence>
<feature type="domain" description="HAMP" evidence="7">
    <location>
        <begin position="366"/>
        <end position="418"/>
    </location>
</feature>
<comment type="caution">
    <text evidence="9">The sequence shown here is derived from an EMBL/GenBank/DDBJ whole genome shotgun (WGS) entry which is preliminary data.</text>
</comment>
<dbReference type="SMART" id="SM00304">
    <property type="entry name" value="HAMP"/>
    <property type="match status" value="1"/>
</dbReference>